<name>A0ABS1BG61_9SPHI</name>
<dbReference type="InterPro" id="IPR032312">
    <property type="entry name" value="LacZ_4"/>
</dbReference>
<dbReference type="EMBL" id="JAEHFY010000003">
    <property type="protein sequence ID" value="MBK0381855.1"/>
    <property type="molecule type" value="Genomic_DNA"/>
</dbReference>
<organism evidence="13 14">
    <name type="scientific">Pedobacter segetis</name>
    <dbReference type="NCBI Taxonomy" id="2793069"/>
    <lineage>
        <taxon>Bacteria</taxon>
        <taxon>Pseudomonadati</taxon>
        <taxon>Bacteroidota</taxon>
        <taxon>Sphingobacteriia</taxon>
        <taxon>Sphingobacteriales</taxon>
        <taxon>Sphingobacteriaceae</taxon>
        <taxon>Pedobacter</taxon>
    </lineage>
</organism>
<dbReference type="InterPro" id="IPR006103">
    <property type="entry name" value="Glyco_hydro_2_cat"/>
</dbReference>
<feature type="signal peptide" evidence="11">
    <location>
        <begin position="1"/>
        <end position="20"/>
    </location>
</feature>
<keyword evidence="14" id="KW-1185">Reference proteome</keyword>
<dbReference type="InterPro" id="IPR011013">
    <property type="entry name" value="Gal_mutarotase_sf_dom"/>
</dbReference>
<keyword evidence="8 10" id="KW-0326">Glycosidase</keyword>
<dbReference type="SUPFAM" id="SSF74650">
    <property type="entry name" value="Galactose mutarotase-like"/>
    <property type="match status" value="1"/>
</dbReference>
<dbReference type="PANTHER" id="PTHR46323">
    <property type="entry name" value="BETA-GALACTOSIDASE"/>
    <property type="match status" value="1"/>
</dbReference>
<dbReference type="InterPro" id="IPR006104">
    <property type="entry name" value="Glyco_hydro_2_N"/>
</dbReference>
<keyword evidence="6 10" id="KW-0378">Hydrolase</keyword>
<dbReference type="InterPro" id="IPR014718">
    <property type="entry name" value="GH-type_carb-bd"/>
</dbReference>
<dbReference type="PROSITE" id="PS00608">
    <property type="entry name" value="GLYCOSYL_HYDROL_F2_2"/>
    <property type="match status" value="1"/>
</dbReference>
<dbReference type="PANTHER" id="PTHR46323:SF2">
    <property type="entry name" value="BETA-GALACTOSIDASE"/>
    <property type="match status" value="1"/>
</dbReference>
<evidence type="ECO:0000256" key="1">
    <source>
        <dbReference type="ARBA" id="ARBA00001412"/>
    </source>
</evidence>
<proteinExistence type="inferred from homology"/>
<dbReference type="SUPFAM" id="SSF51445">
    <property type="entry name" value="(Trans)glycosidases"/>
    <property type="match status" value="1"/>
</dbReference>
<dbReference type="SUPFAM" id="SSF49785">
    <property type="entry name" value="Galactose-binding domain-like"/>
    <property type="match status" value="1"/>
</dbReference>
<dbReference type="PRINTS" id="PR00132">
    <property type="entry name" value="GLHYDRLASE2"/>
</dbReference>
<dbReference type="Pfam" id="PF02929">
    <property type="entry name" value="Bgal_small_N"/>
    <property type="match status" value="1"/>
</dbReference>
<dbReference type="Gene3D" id="2.60.120.260">
    <property type="entry name" value="Galactose-binding domain-like"/>
    <property type="match status" value="1"/>
</dbReference>
<dbReference type="Pfam" id="PF00703">
    <property type="entry name" value="Glyco_hydro_2"/>
    <property type="match status" value="1"/>
</dbReference>
<dbReference type="Gene3D" id="2.60.40.10">
    <property type="entry name" value="Immunoglobulins"/>
    <property type="match status" value="2"/>
</dbReference>
<dbReference type="Pfam" id="PF16353">
    <property type="entry name" value="LacZ_4"/>
    <property type="match status" value="1"/>
</dbReference>
<evidence type="ECO:0000256" key="2">
    <source>
        <dbReference type="ARBA" id="ARBA00001913"/>
    </source>
</evidence>
<dbReference type="InterPro" id="IPR008979">
    <property type="entry name" value="Galactose-bd-like_sf"/>
</dbReference>
<evidence type="ECO:0000256" key="5">
    <source>
        <dbReference type="ARBA" id="ARBA00012756"/>
    </source>
</evidence>
<dbReference type="InterPro" id="IPR006101">
    <property type="entry name" value="Glyco_hydro_2"/>
</dbReference>
<keyword evidence="7" id="KW-0106">Calcium</keyword>
<dbReference type="PROSITE" id="PS00719">
    <property type="entry name" value="GLYCOSYL_HYDROL_F2_1"/>
    <property type="match status" value="1"/>
</dbReference>
<dbReference type="SUPFAM" id="SSF49303">
    <property type="entry name" value="beta-Galactosidase/glucuronidase domain"/>
    <property type="match status" value="2"/>
</dbReference>
<evidence type="ECO:0000256" key="8">
    <source>
        <dbReference type="ARBA" id="ARBA00023295"/>
    </source>
</evidence>
<dbReference type="InterPro" id="IPR023232">
    <property type="entry name" value="Glyco_hydro_2_AS"/>
</dbReference>
<evidence type="ECO:0000256" key="9">
    <source>
        <dbReference type="ARBA" id="ARBA00032230"/>
    </source>
</evidence>
<comment type="caution">
    <text evidence="13">The sequence shown here is derived from an EMBL/GenBank/DDBJ whole genome shotgun (WGS) entry which is preliminary data.</text>
</comment>
<protein>
    <recommendedName>
        <fullName evidence="5 10">Beta-galactosidase</fullName>
        <ecNumber evidence="5 10">3.2.1.23</ecNumber>
    </recommendedName>
    <alternativeName>
        <fullName evidence="9 10">Lactase</fullName>
    </alternativeName>
</protein>
<dbReference type="SMART" id="SM01038">
    <property type="entry name" value="Bgal_small_N"/>
    <property type="match status" value="1"/>
</dbReference>
<keyword evidence="11" id="KW-0732">Signal</keyword>
<gene>
    <name evidence="13" type="ORF">I5M32_02690</name>
</gene>
<comment type="cofactor">
    <cofactor evidence="2">
        <name>Ca(2+)</name>
        <dbReference type="ChEBI" id="CHEBI:29108"/>
    </cofactor>
</comment>
<dbReference type="Pfam" id="PF02837">
    <property type="entry name" value="Glyco_hydro_2_N"/>
    <property type="match status" value="1"/>
</dbReference>
<dbReference type="InterPro" id="IPR006102">
    <property type="entry name" value="Ig-like_GH2"/>
</dbReference>
<dbReference type="InterPro" id="IPR004199">
    <property type="entry name" value="B-gal_small/dom_5"/>
</dbReference>
<dbReference type="InterPro" id="IPR036156">
    <property type="entry name" value="Beta-gal/glucu_dom_sf"/>
</dbReference>
<sequence length="1038" mass="120200">MKVIRLFIIILLFGNDALFAQNQNADWENTKVIQINTVKPHATFVPFESSALAKKNELVKSEYFKSLNGNWKFNWSKNPAERPLDFYKTDYDISEWKTIPVPSDWQMYGYDFPIYTNQVYPFPKNQPFVSHTYNPVGSYRKHFDIPTNWDKKQILLHFGGVNSAFYVWVNGIKVGYSEGSKTPAEFNITKYIKKGKNDLAVEVYRWCDGSYLEDQDFWRLSGIERDVYLLAVPEVSIRDFEVGASLDNNYQDGLLNLSIDLENHLKKAKNYSVSAILTDADGKTIYSSSKKVSFSDSSYVVKFNNTIPNVKKWSAEQPNLYDLMLILSQKGKESQFIDKKIGFRTSEIKDGQLLVNGKLILLKGVNKHEHNPITGHVISREQMIADIKLMKAFNINAVRTCHYPNDPLWYQLCDQYGIYLWDEANIESHGYGYDTNKTLGNNPDFKEMHLNRMERMVERDKNHPSVIVWSMGNEAGDGVNFLAGYHYLKQRDPSRPVHYERAERQGKDFQQRHTDIIPWMYANIASIKNRYLGKYPDRPFIWCEYSHAMGNSNGNIIEDWDLVRDNKQMQGGFIWDWMDQGIKITAQNGSVYYGYGGDFEPKEFNNDNNFCANGLISSDRTPHPAIYEVKKAYQNIHIKPIDINSLKFELYNEFFFNDLSNYEIDFEILNNGNVVKAGKQSFLPTQPHQKTEFTIAPFAMNKNFGGEFFINFKVKQIKDSLLIDADHVVATEQFFWKKETIDHLETKEKRNLITNVKGNLLTITGKDVVFKFDLSKASLISYQTNNKENLLKPIIVNFWRAPTDNDFGNKMQKKSYPWKIAVDSMVVKNYNLINKNGVTTLTFDCSLPTVNSTIITTYTLHNSGKIDIENNLDILDEKTPDLPRLGMNFQIAKEFNQVKWYGRGPFENYQDRKQAADIGLYNLNVADFYFPYIRPQENGERTDTRWFTLSNGDFNGFKITADSTIDFNVQHNTIADFDDGSQKHQRHTIDVVPQNFVEVNVDFKQRGVAGDNSWGALPMDQYRLLKGNYNYKFSIEKL</sequence>
<evidence type="ECO:0000259" key="12">
    <source>
        <dbReference type="SMART" id="SM01038"/>
    </source>
</evidence>
<dbReference type="Proteomes" id="UP000660024">
    <property type="component" value="Unassembled WGS sequence"/>
</dbReference>
<dbReference type="InterPro" id="IPR013783">
    <property type="entry name" value="Ig-like_fold"/>
</dbReference>
<evidence type="ECO:0000256" key="10">
    <source>
        <dbReference type="RuleBase" id="RU361154"/>
    </source>
</evidence>
<dbReference type="Pfam" id="PF02836">
    <property type="entry name" value="Glyco_hydro_2_C"/>
    <property type="match status" value="1"/>
</dbReference>
<evidence type="ECO:0000256" key="6">
    <source>
        <dbReference type="ARBA" id="ARBA00022801"/>
    </source>
</evidence>
<evidence type="ECO:0000313" key="14">
    <source>
        <dbReference type="Proteomes" id="UP000660024"/>
    </source>
</evidence>
<comment type="similarity">
    <text evidence="3 10">Belongs to the glycosyl hydrolase 2 family.</text>
</comment>
<dbReference type="InterPro" id="IPR050347">
    <property type="entry name" value="Bact_Beta-galactosidase"/>
</dbReference>
<evidence type="ECO:0000256" key="3">
    <source>
        <dbReference type="ARBA" id="ARBA00007401"/>
    </source>
</evidence>
<feature type="chain" id="PRO_5045676673" description="Beta-galactosidase" evidence="11">
    <location>
        <begin position="21"/>
        <end position="1038"/>
    </location>
</feature>
<feature type="domain" description="Beta galactosidase small chain/" evidence="12">
    <location>
        <begin position="762"/>
        <end position="1036"/>
    </location>
</feature>
<dbReference type="InterPro" id="IPR017853">
    <property type="entry name" value="GH"/>
</dbReference>
<dbReference type="EC" id="3.2.1.23" evidence="5 10"/>
<comment type="catalytic activity">
    <reaction evidence="1 10">
        <text>Hydrolysis of terminal non-reducing beta-D-galactose residues in beta-D-galactosides.</text>
        <dbReference type="EC" id="3.2.1.23"/>
    </reaction>
</comment>
<evidence type="ECO:0000256" key="4">
    <source>
        <dbReference type="ARBA" id="ARBA00011245"/>
    </source>
</evidence>
<dbReference type="RefSeq" id="WP_200584640.1">
    <property type="nucleotide sequence ID" value="NZ_JAEHFY010000003.1"/>
</dbReference>
<comment type="subunit">
    <text evidence="4">Monomer.</text>
</comment>
<evidence type="ECO:0000256" key="7">
    <source>
        <dbReference type="ARBA" id="ARBA00022837"/>
    </source>
</evidence>
<dbReference type="InterPro" id="IPR023230">
    <property type="entry name" value="Glyco_hydro_2_CS"/>
</dbReference>
<dbReference type="Gene3D" id="3.20.20.80">
    <property type="entry name" value="Glycosidases"/>
    <property type="match status" value="1"/>
</dbReference>
<dbReference type="Gene3D" id="2.70.98.10">
    <property type="match status" value="1"/>
</dbReference>
<evidence type="ECO:0000313" key="13">
    <source>
        <dbReference type="EMBL" id="MBK0381855.1"/>
    </source>
</evidence>
<accession>A0ABS1BG61</accession>
<reference evidence="13 14" key="1">
    <citation type="submission" date="2020-12" db="EMBL/GenBank/DDBJ databases">
        <title>Bacterial novel species Pedobacter sp. SD-b isolated from soil.</title>
        <authorList>
            <person name="Jung H.-Y."/>
        </authorList>
    </citation>
    <scope>NUCLEOTIDE SEQUENCE [LARGE SCALE GENOMIC DNA]</scope>
    <source>
        <strain evidence="13 14">SD-b</strain>
    </source>
</reference>
<evidence type="ECO:0000256" key="11">
    <source>
        <dbReference type="SAM" id="SignalP"/>
    </source>
</evidence>